<dbReference type="EMBL" id="CP002432">
    <property type="protein sequence ID" value="ADU65414.1"/>
    <property type="molecule type" value="Genomic_DNA"/>
</dbReference>
<dbReference type="AlphaFoldDB" id="E6W1F8"/>
<name>E6W1F8_DESIS</name>
<dbReference type="InterPro" id="IPR024747">
    <property type="entry name" value="Pyridox_Oxase-rel"/>
</dbReference>
<protein>
    <submittedName>
        <fullName evidence="1">5-nitroimidazole antibiotic resistance protein</fullName>
    </submittedName>
</protein>
<dbReference type="KEGG" id="din:Selin_0669"/>
<gene>
    <name evidence="1" type="ordered locus">Selin_0669</name>
</gene>
<reference evidence="1 2" key="1">
    <citation type="submission" date="2010-12" db="EMBL/GenBank/DDBJ databases">
        <title>Complete sequence of Desulfurispirillum indicum S5.</title>
        <authorList>
            <consortium name="US DOE Joint Genome Institute"/>
            <person name="Lucas S."/>
            <person name="Copeland A."/>
            <person name="Lapidus A."/>
            <person name="Cheng J.-F."/>
            <person name="Goodwin L."/>
            <person name="Pitluck S."/>
            <person name="Chertkov O."/>
            <person name="Held B."/>
            <person name="Detter J.C."/>
            <person name="Han C."/>
            <person name="Tapia R."/>
            <person name="Land M."/>
            <person name="Hauser L."/>
            <person name="Kyrpides N."/>
            <person name="Ivanova N."/>
            <person name="Mikhailova N."/>
            <person name="Haggblom M."/>
            <person name="Rauschenbach I."/>
            <person name="Bini E."/>
            <person name="Woyke T."/>
        </authorList>
    </citation>
    <scope>NUCLEOTIDE SEQUENCE [LARGE SCALE GENOMIC DNA]</scope>
    <source>
        <strain evidence="2">ATCC BAA-1389 / DSM 22839 / S5</strain>
    </source>
</reference>
<sequence>MRRTDRQIHDGEMVESILRQAQVCHLALVDRGAPYLVALNYGFHFQENQLTLYFHCARDGRKLDILRSNDSGYFFIDTDHRLVEGQSACQWSMKYRSVAGSGRVETVDDEVLKVEGLLRIMEHHSGRTDFEFDSRVLEHVLVLRMRVDAFTAKSNHPA</sequence>
<dbReference type="HOGENOM" id="CLU_067890_1_0_0"/>
<dbReference type="PANTHER" id="PTHR34071:SF2">
    <property type="entry name" value="FLAVIN-NUCLEOTIDE-BINDING PROTEIN"/>
    <property type="match status" value="1"/>
</dbReference>
<dbReference type="Gene3D" id="2.30.110.10">
    <property type="entry name" value="Electron Transport, Fmn-binding Protein, Chain A"/>
    <property type="match status" value="1"/>
</dbReference>
<dbReference type="InParanoid" id="E6W1F8"/>
<keyword evidence="2" id="KW-1185">Reference proteome</keyword>
<dbReference type="RefSeq" id="WP_013505302.1">
    <property type="nucleotide sequence ID" value="NC_014836.1"/>
</dbReference>
<organism evidence="1 2">
    <name type="scientific">Desulfurispirillum indicum (strain ATCC BAA-1389 / DSM 22839 / S5)</name>
    <dbReference type="NCBI Taxonomy" id="653733"/>
    <lineage>
        <taxon>Bacteria</taxon>
        <taxon>Pseudomonadati</taxon>
        <taxon>Chrysiogenota</taxon>
        <taxon>Chrysiogenia</taxon>
        <taxon>Chrysiogenales</taxon>
        <taxon>Chrysiogenaceae</taxon>
        <taxon>Desulfurispirillum</taxon>
    </lineage>
</organism>
<dbReference type="PANTHER" id="PTHR34071">
    <property type="entry name" value="5-NITROIMIDAZOLE ANTIBIOTICS RESISTANCE PROTEIN, NIMA-FAMILY-RELATED PROTEIN-RELATED"/>
    <property type="match status" value="1"/>
</dbReference>
<evidence type="ECO:0000313" key="2">
    <source>
        <dbReference type="Proteomes" id="UP000002572"/>
    </source>
</evidence>
<accession>E6W1F8</accession>
<dbReference type="STRING" id="653733.Selin_0669"/>
<dbReference type="OrthoDB" id="9794935at2"/>
<evidence type="ECO:0000313" key="1">
    <source>
        <dbReference type="EMBL" id="ADU65414.1"/>
    </source>
</evidence>
<dbReference type="InterPro" id="IPR012349">
    <property type="entry name" value="Split_barrel_FMN-bd"/>
</dbReference>
<dbReference type="eggNOG" id="COG3467">
    <property type="taxonomic scope" value="Bacteria"/>
</dbReference>
<proteinExistence type="predicted"/>
<dbReference type="SUPFAM" id="SSF50475">
    <property type="entry name" value="FMN-binding split barrel"/>
    <property type="match status" value="1"/>
</dbReference>
<dbReference type="Pfam" id="PF12900">
    <property type="entry name" value="Pyridox_ox_2"/>
    <property type="match status" value="1"/>
</dbReference>
<dbReference type="Proteomes" id="UP000002572">
    <property type="component" value="Chromosome"/>
</dbReference>